<name>A0A5B8A0B1_9BACT</name>
<evidence type="ECO:0000259" key="3">
    <source>
        <dbReference type="Pfam" id="PF13205"/>
    </source>
</evidence>
<dbReference type="Gene3D" id="2.60.40.1120">
    <property type="entry name" value="Carboxypeptidase-like, regulatory domain"/>
    <property type="match status" value="1"/>
</dbReference>
<keyword evidence="5" id="KW-1185">Reference proteome</keyword>
<dbReference type="GO" id="GO:0030246">
    <property type="term" value="F:carbohydrate binding"/>
    <property type="evidence" value="ECO:0007669"/>
    <property type="project" value="InterPro"/>
</dbReference>
<gene>
    <name evidence="4" type="ORF">FHG12_08180</name>
</gene>
<dbReference type="Pfam" id="PF13205">
    <property type="entry name" value="Big_5"/>
    <property type="match status" value="1"/>
</dbReference>
<dbReference type="InterPro" id="IPR013784">
    <property type="entry name" value="Carb-bd-like_fold"/>
</dbReference>
<evidence type="ECO:0000256" key="1">
    <source>
        <dbReference type="ARBA" id="ARBA00022729"/>
    </source>
</evidence>
<evidence type="ECO:0000256" key="2">
    <source>
        <dbReference type="SAM" id="SignalP"/>
    </source>
</evidence>
<dbReference type="KEGG" id="hyj:FHG12_08180"/>
<evidence type="ECO:0000313" key="4">
    <source>
        <dbReference type="EMBL" id="QDA60085.1"/>
    </source>
</evidence>
<feature type="domain" description="SbsA Ig-like" evidence="3">
    <location>
        <begin position="32"/>
        <end position="133"/>
    </location>
</feature>
<dbReference type="EMBL" id="CP040896">
    <property type="protein sequence ID" value="QDA60085.1"/>
    <property type="molecule type" value="Genomic_DNA"/>
</dbReference>
<protein>
    <recommendedName>
        <fullName evidence="3">SbsA Ig-like domain-containing protein</fullName>
    </recommendedName>
</protein>
<dbReference type="RefSeq" id="WP_139515263.1">
    <property type="nucleotide sequence ID" value="NZ_CP040896.1"/>
</dbReference>
<keyword evidence="1 2" id="KW-0732">Signal</keyword>
<dbReference type="Proteomes" id="UP000305398">
    <property type="component" value="Chromosome"/>
</dbReference>
<dbReference type="OrthoDB" id="9809989at2"/>
<organism evidence="4 5">
    <name type="scientific">Hymenobacter jejuensis</name>
    <dbReference type="NCBI Taxonomy" id="2502781"/>
    <lineage>
        <taxon>Bacteria</taxon>
        <taxon>Pseudomonadati</taxon>
        <taxon>Bacteroidota</taxon>
        <taxon>Cytophagia</taxon>
        <taxon>Cytophagales</taxon>
        <taxon>Hymenobacteraceae</taxon>
        <taxon>Hymenobacter</taxon>
    </lineage>
</organism>
<reference evidence="4 5" key="1">
    <citation type="submission" date="2019-06" db="EMBL/GenBank/DDBJ databases">
        <authorList>
            <person name="Srinivasan S."/>
        </authorList>
    </citation>
    <scope>NUCLEOTIDE SEQUENCE [LARGE SCALE GENOMIC DNA]</scope>
    <source>
        <strain evidence="4 5">17J68-5</strain>
    </source>
</reference>
<dbReference type="PROSITE" id="PS51257">
    <property type="entry name" value="PROKAR_LIPOPROTEIN"/>
    <property type="match status" value="1"/>
</dbReference>
<feature type="chain" id="PRO_5023012584" description="SbsA Ig-like domain-containing protein" evidence="2">
    <location>
        <begin position="22"/>
        <end position="540"/>
    </location>
</feature>
<feature type="signal peptide" evidence="2">
    <location>
        <begin position="1"/>
        <end position="21"/>
    </location>
</feature>
<evidence type="ECO:0000313" key="5">
    <source>
        <dbReference type="Proteomes" id="UP000305398"/>
    </source>
</evidence>
<dbReference type="SUPFAM" id="SSF49452">
    <property type="entry name" value="Starch-binding domain-like"/>
    <property type="match status" value="1"/>
</dbReference>
<proteinExistence type="predicted"/>
<sequence>MFVRADLLLLLSVSSLLGGCAAVSSPEGGPRDTVAPKLVSTTPANGARNVKEQTVRLVFSESVQVKDLQKKLIVAPVIPDANHYKVREERNAISLTFEKPFDANTTYSFNFGDAVSDITESTPAKDVLFSFSTGPQLDSGSVRGVVHDLLTGQPANEASVILYPEADTLGVRRGKPYYLARTDKTGNFALRNLKEGKYRMYALADKNQSGRYEEGEKIAYLPDLLTVRPGVDSLRFELVRPDARKALITSQQPGFNNYKIGLNEGIQQASLTPLNASATTPELTEAVQMAEKGRSVILYKTPVLPEGRYILATTDSVGNTGRDTLNVRFQGTAPARRGPAYSLEGGGREVYRQGQLRIQFNEPVRLAANKPFGTLVEDSTSRRPLRAPQDGSLNPERNQLIINLNTKAKNKISLVLDSTAITSVTGSRLGFRPIPLRLTEQSPFGTLSGTIQTKYKRYTLQLLDNTYQLVQSLDSPRNTFRFDFLTPGTYRIRVLIDADANGSWRGGDPKLLLPAEPVYIYPQTKQVRAGWEEEAIKLTF</sequence>
<accession>A0A5B8A0B1</accession>
<dbReference type="AlphaFoldDB" id="A0A5B8A0B1"/>
<dbReference type="InterPro" id="IPR032812">
    <property type="entry name" value="SbsA_Ig"/>
</dbReference>